<evidence type="ECO:0000256" key="1">
    <source>
        <dbReference type="SAM" id="MobiDB-lite"/>
    </source>
</evidence>
<feature type="region of interest" description="Disordered" evidence="1">
    <location>
        <begin position="1"/>
        <end position="27"/>
    </location>
</feature>
<protein>
    <submittedName>
        <fullName evidence="2">Uncharacterized protein</fullName>
    </submittedName>
</protein>
<dbReference type="AlphaFoldDB" id="A0A0J6SKI9"/>
<reference evidence="2 3" key="1">
    <citation type="submission" date="2015-03" db="EMBL/GenBank/DDBJ databases">
        <title>Genome sequencing of Methylobacterium variabile DSM 16961.</title>
        <authorList>
            <person name="Chaudhry V."/>
            <person name="Patil P.B."/>
        </authorList>
    </citation>
    <scope>NUCLEOTIDE SEQUENCE [LARGE SCALE GENOMIC DNA]</scope>
    <source>
        <strain evidence="2 3">DSM 16961</strain>
    </source>
</reference>
<name>A0A0J6SKI9_9HYPH</name>
<organism evidence="2 3">
    <name type="scientific">Methylobacterium variabile</name>
    <dbReference type="NCBI Taxonomy" id="298794"/>
    <lineage>
        <taxon>Bacteria</taxon>
        <taxon>Pseudomonadati</taxon>
        <taxon>Pseudomonadota</taxon>
        <taxon>Alphaproteobacteria</taxon>
        <taxon>Hyphomicrobiales</taxon>
        <taxon>Methylobacteriaceae</taxon>
        <taxon>Methylobacterium</taxon>
    </lineage>
</organism>
<gene>
    <name evidence="2" type="ORF">VQ02_19800</name>
</gene>
<keyword evidence="3" id="KW-1185">Reference proteome</keyword>
<dbReference type="Proteomes" id="UP000035955">
    <property type="component" value="Unassembled WGS sequence"/>
</dbReference>
<dbReference type="PATRIC" id="fig|298794.3.peg.1280"/>
<accession>A0A0J6SKI9</accession>
<evidence type="ECO:0000313" key="3">
    <source>
        <dbReference type="Proteomes" id="UP000035955"/>
    </source>
</evidence>
<sequence>MAAPQTHAAARRRAVPHQAALPLSSGERKLREDEQLSKLYRAYKRAQIQALLDGPFGTQVRELDRFMRRMELQDGPKLVERFREALGWIGLMDMDSRFSLLRLASRRIVALRERHGLEPFNDGVVGDPPRTFHIIKDLLGCR</sequence>
<evidence type="ECO:0000313" key="2">
    <source>
        <dbReference type="EMBL" id="KMO33893.1"/>
    </source>
</evidence>
<dbReference type="EMBL" id="LABY01000143">
    <property type="protein sequence ID" value="KMO33893.1"/>
    <property type="molecule type" value="Genomic_DNA"/>
</dbReference>
<proteinExistence type="predicted"/>
<dbReference type="RefSeq" id="WP_048445928.1">
    <property type="nucleotide sequence ID" value="NZ_LABY01000143.1"/>
</dbReference>
<comment type="caution">
    <text evidence="2">The sequence shown here is derived from an EMBL/GenBank/DDBJ whole genome shotgun (WGS) entry which is preliminary data.</text>
</comment>
<dbReference type="OrthoDB" id="8006969at2"/>